<dbReference type="AlphaFoldDB" id="M1BQX7"/>
<dbReference type="OMA" id="WRPIPYG"/>
<sequence>MKKLFKILLLLSIICLLLTSVVSKGGSGSSGGGGRGGGGGRSSRGSKNRDHHGGAGWRPIPYGGHTARSSASNSLGLGYCSSIATSFFTYFSFFLIS</sequence>
<feature type="chain" id="PRO_5004012494" evidence="3">
    <location>
        <begin position="24"/>
        <end position="97"/>
    </location>
</feature>
<feature type="compositionally biased region" description="Gly residues" evidence="1">
    <location>
        <begin position="25"/>
        <end position="42"/>
    </location>
</feature>
<evidence type="ECO:0000313" key="4">
    <source>
        <dbReference type="EnsemblPlants" id="PGSC0003DMT400050817"/>
    </source>
</evidence>
<keyword evidence="3" id="KW-0732">Signal</keyword>
<feature type="signal peptide" evidence="3">
    <location>
        <begin position="1"/>
        <end position="23"/>
    </location>
</feature>
<keyword evidence="2" id="KW-1133">Transmembrane helix</keyword>
<evidence type="ECO:0000313" key="5">
    <source>
        <dbReference type="Proteomes" id="UP000011115"/>
    </source>
</evidence>
<proteinExistence type="predicted"/>
<organism evidence="4 5">
    <name type="scientific">Solanum tuberosum</name>
    <name type="common">Potato</name>
    <dbReference type="NCBI Taxonomy" id="4113"/>
    <lineage>
        <taxon>Eukaryota</taxon>
        <taxon>Viridiplantae</taxon>
        <taxon>Streptophyta</taxon>
        <taxon>Embryophyta</taxon>
        <taxon>Tracheophyta</taxon>
        <taxon>Spermatophyta</taxon>
        <taxon>Magnoliopsida</taxon>
        <taxon>eudicotyledons</taxon>
        <taxon>Gunneridae</taxon>
        <taxon>Pentapetalae</taxon>
        <taxon>asterids</taxon>
        <taxon>lamiids</taxon>
        <taxon>Solanales</taxon>
        <taxon>Solanaceae</taxon>
        <taxon>Solanoideae</taxon>
        <taxon>Solaneae</taxon>
        <taxon>Solanum</taxon>
    </lineage>
</organism>
<evidence type="ECO:0000256" key="3">
    <source>
        <dbReference type="SAM" id="SignalP"/>
    </source>
</evidence>
<dbReference type="HOGENOM" id="CLU_183336_0_0_1"/>
<dbReference type="Proteomes" id="UP000011115">
    <property type="component" value="Unassembled WGS sequence"/>
</dbReference>
<keyword evidence="2" id="KW-0472">Membrane</keyword>
<reference evidence="4" key="2">
    <citation type="submission" date="2015-06" db="UniProtKB">
        <authorList>
            <consortium name="EnsemblPlants"/>
        </authorList>
    </citation>
    <scope>IDENTIFICATION</scope>
    <source>
        <strain evidence="4">DM1-3 516 R44</strain>
    </source>
</reference>
<keyword evidence="2" id="KW-0812">Transmembrane</keyword>
<evidence type="ECO:0000256" key="2">
    <source>
        <dbReference type="SAM" id="Phobius"/>
    </source>
</evidence>
<dbReference type="Gramene" id="PGSC0003DMT400050817">
    <property type="protein sequence ID" value="PGSC0003DMT400050817"/>
    <property type="gene ID" value="PGSC0003DMG402019736"/>
</dbReference>
<reference evidence="5" key="1">
    <citation type="journal article" date="2011" name="Nature">
        <title>Genome sequence and analysis of the tuber crop potato.</title>
        <authorList>
            <consortium name="The Potato Genome Sequencing Consortium"/>
        </authorList>
    </citation>
    <scope>NUCLEOTIDE SEQUENCE [LARGE SCALE GENOMIC DNA]</scope>
    <source>
        <strain evidence="5">cv. DM1-3 516 R44</strain>
    </source>
</reference>
<protein>
    <submittedName>
        <fullName evidence="4">Uncharacterized protein</fullName>
    </submittedName>
</protein>
<feature type="transmembrane region" description="Helical" evidence="2">
    <location>
        <begin position="76"/>
        <end position="96"/>
    </location>
</feature>
<evidence type="ECO:0000256" key="1">
    <source>
        <dbReference type="SAM" id="MobiDB-lite"/>
    </source>
</evidence>
<keyword evidence="5" id="KW-1185">Reference proteome</keyword>
<dbReference type="InParanoid" id="M1BQX7"/>
<dbReference type="EnsemblPlants" id="PGSC0003DMT400050817">
    <property type="protein sequence ID" value="PGSC0003DMT400050817"/>
    <property type="gene ID" value="PGSC0003DMG402019736"/>
</dbReference>
<name>M1BQX7_SOLTU</name>
<dbReference type="PaxDb" id="4113-PGSC0003DMT400050817"/>
<feature type="region of interest" description="Disordered" evidence="1">
    <location>
        <begin position="24"/>
        <end position="61"/>
    </location>
</feature>
<accession>M1BQX7</accession>